<dbReference type="SMART" id="SM00304">
    <property type="entry name" value="HAMP"/>
    <property type="match status" value="1"/>
</dbReference>
<feature type="domain" description="HAMP" evidence="9">
    <location>
        <begin position="236"/>
        <end position="287"/>
    </location>
</feature>
<proteinExistence type="inferred from homology"/>
<dbReference type="Pfam" id="PF00015">
    <property type="entry name" value="MCPsignal"/>
    <property type="match status" value="1"/>
</dbReference>
<dbReference type="EMBL" id="CP127162">
    <property type="protein sequence ID" value="WIV17535.1"/>
    <property type="molecule type" value="Genomic_DNA"/>
</dbReference>
<dbReference type="SMART" id="SM00283">
    <property type="entry name" value="MA"/>
    <property type="match status" value="1"/>
</dbReference>
<dbReference type="SUPFAM" id="SSF58104">
    <property type="entry name" value="Methyl-accepting chemotaxis protein (MCP) signaling domain"/>
    <property type="match status" value="1"/>
</dbReference>
<name>A0ABY8WWZ9_9BACL</name>
<organism evidence="10 11">
    <name type="scientific">Paenibacillus polygoni</name>
    <dbReference type="NCBI Taxonomy" id="3050112"/>
    <lineage>
        <taxon>Bacteria</taxon>
        <taxon>Bacillati</taxon>
        <taxon>Bacillota</taxon>
        <taxon>Bacilli</taxon>
        <taxon>Bacillales</taxon>
        <taxon>Paenibacillaceae</taxon>
        <taxon>Paenibacillus</taxon>
    </lineage>
</organism>
<dbReference type="CDD" id="cd06225">
    <property type="entry name" value="HAMP"/>
    <property type="match status" value="1"/>
</dbReference>
<evidence type="ECO:0000256" key="5">
    <source>
        <dbReference type="ARBA" id="ARBA00029447"/>
    </source>
</evidence>
<sequence>MNKKSNFIQKLNSIFKNQSIVTRNMIFTSLYIILTGAVVIWYSYYIQGNVLTHQLQSDSGKIMETLAKQVSTEDAKEAKDTKDPTSPVQQKLMKTFEELTATHPNIAQGYIFGPELENGNKTSIIALSPVLLEMFKESNMGLGDLYEQPKLHVDAVKEMFNTKEISYTKAYNDDFGTWITVLYPFVDHNGEIFAYMGIDVDASLIASGKIELISSTLIALLITLIIVLVMQYYTMKRTFKPISDLKGALEELSNGDFTVQLKTSDDEFGQVNAKFNMTVNHMNELVRTIKKVSEQSAEQSNLLFSTVESNNKNASEITKNMKEMSDSADMQSVSITESVVSLEEITTGVTTIASNTTELSEISLHMKEQSELGNHNIEQVIEQMNSINYSVKDSVDIIEKLQSRSQEIGQIVQVITEIAAQTNLLSLNASIEAARAGEEGRGFAVVAGEVKKLSEESRKSADQIAELIRFIQDETELAVKAIGEGEEKVETGIRVVRETGSLFEGILLSTDSVTSQIQEVSAATQQMVAETEQITASIKQLAVLAEKNSSVSTGIQISTQEQQATFAQIFESAEQLNQVSGKLESLVEQLQVK</sequence>
<dbReference type="InterPro" id="IPR004089">
    <property type="entry name" value="MCPsignal_dom"/>
</dbReference>
<gene>
    <name evidence="10" type="ORF">QPK24_13985</name>
</gene>
<dbReference type="PROSITE" id="PS50885">
    <property type="entry name" value="HAMP"/>
    <property type="match status" value="1"/>
</dbReference>
<feature type="transmembrane region" description="Helical" evidence="7">
    <location>
        <begin position="21"/>
        <end position="44"/>
    </location>
</feature>
<evidence type="ECO:0000256" key="1">
    <source>
        <dbReference type="ARBA" id="ARBA00004236"/>
    </source>
</evidence>
<comment type="similarity">
    <text evidence="5">Belongs to the methyl-accepting chemotaxis (MCP) protein family.</text>
</comment>
<evidence type="ECO:0000256" key="4">
    <source>
        <dbReference type="ARBA" id="ARBA00023224"/>
    </source>
</evidence>
<keyword evidence="7" id="KW-0812">Transmembrane</keyword>
<dbReference type="Proteomes" id="UP001236415">
    <property type="component" value="Chromosome"/>
</dbReference>
<keyword evidence="2" id="KW-1003">Cell membrane</keyword>
<feature type="domain" description="Methyl-accepting transducer" evidence="8">
    <location>
        <begin position="306"/>
        <end position="542"/>
    </location>
</feature>
<dbReference type="PANTHER" id="PTHR32089:SF114">
    <property type="entry name" value="METHYL-ACCEPTING CHEMOTAXIS PROTEIN MCPB"/>
    <property type="match status" value="1"/>
</dbReference>
<keyword evidence="3 7" id="KW-0472">Membrane</keyword>
<dbReference type="CDD" id="cd11386">
    <property type="entry name" value="MCP_signal"/>
    <property type="match status" value="1"/>
</dbReference>
<comment type="subcellular location">
    <subcellularLocation>
        <location evidence="1">Cell membrane</location>
    </subcellularLocation>
</comment>
<evidence type="ECO:0000313" key="11">
    <source>
        <dbReference type="Proteomes" id="UP001236415"/>
    </source>
</evidence>
<evidence type="ECO:0000259" key="8">
    <source>
        <dbReference type="PROSITE" id="PS50111"/>
    </source>
</evidence>
<reference evidence="10 11" key="1">
    <citation type="submission" date="2023-06" db="EMBL/GenBank/DDBJ databases">
        <title>Paenibacillus polygonum sp. nov., an endophytic bacterium, isolated from Polygonum lapathifolium L. in Nanji Wetland National Nature Reserve, South of Poyang Lake, Jiangxi Province, China.</title>
        <authorList>
            <person name="Yu Z."/>
        </authorList>
    </citation>
    <scope>NUCLEOTIDE SEQUENCE [LARGE SCALE GENOMIC DNA]</scope>
    <source>
        <strain evidence="10 11">C31</strain>
    </source>
</reference>
<dbReference type="Gene3D" id="1.10.287.950">
    <property type="entry name" value="Methyl-accepting chemotaxis protein"/>
    <property type="match status" value="1"/>
</dbReference>
<evidence type="ECO:0000313" key="10">
    <source>
        <dbReference type="EMBL" id="WIV17535.1"/>
    </source>
</evidence>
<dbReference type="RefSeq" id="WP_285742053.1">
    <property type="nucleotide sequence ID" value="NZ_CP127162.1"/>
</dbReference>
<evidence type="ECO:0000256" key="2">
    <source>
        <dbReference type="ARBA" id="ARBA00022475"/>
    </source>
</evidence>
<evidence type="ECO:0000256" key="3">
    <source>
        <dbReference type="ARBA" id="ARBA00023136"/>
    </source>
</evidence>
<dbReference type="InterPro" id="IPR003660">
    <property type="entry name" value="HAMP_dom"/>
</dbReference>
<keyword evidence="11" id="KW-1185">Reference proteome</keyword>
<protein>
    <submittedName>
        <fullName evidence="10">HAMP domain-containing methyl-accepting chemotaxis protein</fullName>
    </submittedName>
</protein>
<keyword evidence="4 6" id="KW-0807">Transducer</keyword>
<feature type="transmembrane region" description="Helical" evidence="7">
    <location>
        <begin position="212"/>
        <end position="233"/>
    </location>
</feature>
<evidence type="ECO:0000256" key="6">
    <source>
        <dbReference type="PROSITE-ProRule" id="PRU00284"/>
    </source>
</evidence>
<dbReference type="PROSITE" id="PS50111">
    <property type="entry name" value="CHEMOTAXIS_TRANSDUC_2"/>
    <property type="match status" value="1"/>
</dbReference>
<accession>A0ABY8WWZ9</accession>
<dbReference type="Pfam" id="PF00672">
    <property type="entry name" value="HAMP"/>
    <property type="match status" value="1"/>
</dbReference>
<keyword evidence="7" id="KW-1133">Transmembrane helix</keyword>
<evidence type="ECO:0000259" key="9">
    <source>
        <dbReference type="PROSITE" id="PS50885"/>
    </source>
</evidence>
<dbReference type="PANTHER" id="PTHR32089">
    <property type="entry name" value="METHYL-ACCEPTING CHEMOTAXIS PROTEIN MCPB"/>
    <property type="match status" value="1"/>
</dbReference>
<evidence type="ECO:0000256" key="7">
    <source>
        <dbReference type="SAM" id="Phobius"/>
    </source>
</evidence>
<dbReference type="Gene3D" id="6.10.340.10">
    <property type="match status" value="1"/>
</dbReference>